<reference evidence="3 4" key="1">
    <citation type="submission" date="2020-10" db="EMBL/GenBank/DDBJ databases">
        <title>Genome analysis of Massilia species.</title>
        <authorList>
            <person name="Jung D.-H."/>
        </authorList>
    </citation>
    <scope>NUCLEOTIDE SEQUENCE [LARGE SCALE GENOMIC DNA]</scope>
    <source>
        <strain evidence="4">sipir</strain>
    </source>
</reference>
<dbReference type="InterPro" id="IPR041581">
    <property type="entry name" value="Glyoxalase_6"/>
</dbReference>
<evidence type="ECO:0000313" key="4">
    <source>
        <dbReference type="Proteomes" id="UP000831532"/>
    </source>
</evidence>
<dbReference type="InterPro" id="IPR037523">
    <property type="entry name" value="VOC_core"/>
</dbReference>
<dbReference type="PROSITE" id="PS51725">
    <property type="entry name" value="ABM"/>
    <property type="match status" value="1"/>
</dbReference>
<dbReference type="InterPro" id="IPR007138">
    <property type="entry name" value="ABM_dom"/>
</dbReference>
<name>A0ABY4A5D9_9BURK</name>
<evidence type="ECO:0000259" key="1">
    <source>
        <dbReference type="PROSITE" id="PS51725"/>
    </source>
</evidence>
<dbReference type="InterPro" id="IPR029068">
    <property type="entry name" value="Glyas_Bleomycin-R_OHBP_Dase"/>
</dbReference>
<dbReference type="Pfam" id="PF18029">
    <property type="entry name" value="Glyoxalase_6"/>
    <property type="match status" value="1"/>
</dbReference>
<keyword evidence="4" id="KW-1185">Reference proteome</keyword>
<dbReference type="Gene3D" id="3.30.70.100">
    <property type="match status" value="1"/>
</dbReference>
<accession>A0ABY4A5D9</accession>
<evidence type="ECO:0000313" key="3">
    <source>
        <dbReference type="EMBL" id="UOD29602.1"/>
    </source>
</evidence>
<feature type="domain" description="ABM" evidence="1">
    <location>
        <begin position="9"/>
        <end position="112"/>
    </location>
</feature>
<dbReference type="InterPro" id="IPR011008">
    <property type="entry name" value="Dimeric_a/b-barrel"/>
</dbReference>
<dbReference type="Pfam" id="PF03992">
    <property type="entry name" value="ABM"/>
    <property type="match status" value="1"/>
</dbReference>
<dbReference type="RefSeq" id="WP_243490818.1">
    <property type="nucleotide sequence ID" value="NZ_CP063361.1"/>
</dbReference>
<dbReference type="EMBL" id="CP063361">
    <property type="protein sequence ID" value="UOD29602.1"/>
    <property type="molecule type" value="Genomic_DNA"/>
</dbReference>
<feature type="domain" description="VOC" evidence="2">
    <location>
        <begin position="141"/>
        <end position="255"/>
    </location>
</feature>
<dbReference type="CDD" id="cd07247">
    <property type="entry name" value="SgaA_N_like"/>
    <property type="match status" value="1"/>
</dbReference>
<organism evidence="3 4">
    <name type="scientific">Massilia violaceinigra</name>
    <dbReference type="NCBI Taxonomy" id="2045208"/>
    <lineage>
        <taxon>Bacteria</taxon>
        <taxon>Pseudomonadati</taxon>
        <taxon>Pseudomonadota</taxon>
        <taxon>Betaproteobacteria</taxon>
        <taxon>Burkholderiales</taxon>
        <taxon>Oxalobacteraceae</taxon>
        <taxon>Telluria group</taxon>
        <taxon>Massilia</taxon>
    </lineage>
</organism>
<dbReference type="Gene3D" id="3.10.180.10">
    <property type="entry name" value="2,3-Dihydroxybiphenyl 1,2-Dioxygenase, domain 1"/>
    <property type="match status" value="1"/>
</dbReference>
<sequence>MHQANSTTVSLTSTWFIRPGCESEALAGLRKLAEEVQAQEPGTLIYRVHTPFTADPRLQALPPAAAHSVVFFEEYRDADAFLAHLNGPAFTGFTQTCGALFVSSHGKPYTTVDFLSLQAGFVRPGRTAAPPAPPAPGNGHPSRMFEIIARDQERALTFYGTVFGWTFVRGSHDFAYVHFGSGSGASMGGIGQMDPAVPGEAPGCRFYLTVEHLETAIARALAAGGWRLMDPTEADGYRFAMITDPEGNEIGLLEPFSAA</sequence>
<dbReference type="SUPFAM" id="SSF54909">
    <property type="entry name" value="Dimeric alpha+beta barrel"/>
    <property type="match status" value="1"/>
</dbReference>
<dbReference type="Proteomes" id="UP000831532">
    <property type="component" value="Chromosome"/>
</dbReference>
<dbReference type="PANTHER" id="PTHR33993">
    <property type="entry name" value="GLYOXALASE-RELATED"/>
    <property type="match status" value="1"/>
</dbReference>
<gene>
    <name evidence="3" type="ORF">INH39_30145</name>
</gene>
<proteinExistence type="predicted"/>
<dbReference type="PROSITE" id="PS51819">
    <property type="entry name" value="VOC"/>
    <property type="match status" value="1"/>
</dbReference>
<protein>
    <submittedName>
        <fullName evidence="3">VOC family protein</fullName>
    </submittedName>
</protein>
<evidence type="ECO:0000259" key="2">
    <source>
        <dbReference type="PROSITE" id="PS51819"/>
    </source>
</evidence>
<dbReference type="SUPFAM" id="SSF54593">
    <property type="entry name" value="Glyoxalase/Bleomycin resistance protein/Dihydroxybiphenyl dioxygenase"/>
    <property type="match status" value="1"/>
</dbReference>
<dbReference type="InterPro" id="IPR052164">
    <property type="entry name" value="Anthracycline_SecMetBiosynth"/>
</dbReference>